<reference evidence="1 2" key="1">
    <citation type="submission" date="2018-05" db="EMBL/GenBank/DDBJ databases">
        <title>Genomic Encyclopedia of Type Strains, Phase III (KMG-III): the genomes of soil and plant-associated and newly described type strains.</title>
        <authorList>
            <person name="Whitman W."/>
        </authorList>
    </citation>
    <scope>NUCLEOTIDE SEQUENCE [LARGE SCALE GENOMIC DNA]</scope>
    <source>
        <strain evidence="1 2">CECT 5696</strain>
    </source>
</reference>
<accession>A0A2V2YUB2</accession>
<sequence>MNVKMGANASLSWSQVTNQPTAATLGGLMANSTRLTHIDANGVYTGTITADQIIAGKIDASFINTTNLSAEQIYQQGFPSNFVRVGGQLGDLQLHYKGQNYFTIYNGIDYASLIHLGSEHLRFSGATNIAVPLGTWDFSEANMIGLTATFG</sequence>
<evidence type="ECO:0000313" key="2">
    <source>
        <dbReference type="Proteomes" id="UP000246635"/>
    </source>
</evidence>
<dbReference type="AlphaFoldDB" id="A0A2V2YUB2"/>
<dbReference type="EMBL" id="QGTQ01000009">
    <property type="protein sequence ID" value="PWW02516.1"/>
    <property type="molecule type" value="Genomic_DNA"/>
</dbReference>
<protein>
    <submittedName>
        <fullName evidence="1">Uncharacterized protein</fullName>
    </submittedName>
</protein>
<dbReference type="RefSeq" id="WP_110044549.1">
    <property type="nucleotide sequence ID" value="NZ_CP054613.1"/>
</dbReference>
<proteinExistence type="predicted"/>
<evidence type="ECO:0000313" key="1">
    <source>
        <dbReference type="EMBL" id="PWW02516.1"/>
    </source>
</evidence>
<gene>
    <name evidence="1" type="ORF">DFQ01_109141</name>
</gene>
<comment type="caution">
    <text evidence="1">The sequence shown here is derived from an EMBL/GenBank/DDBJ whole genome shotgun (WGS) entry which is preliminary data.</text>
</comment>
<organism evidence="1 2">
    <name type="scientific">Paenibacillus cellulosilyticus</name>
    <dbReference type="NCBI Taxonomy" id="375489"/>
    <lineage>
        <taxon>Bacteria</taxon>
        <taxon>Bacillati</taxon>
        <taxon>Bacillota</taxon>
        <taxon>Bacilli</taxon>
        <taxon>Bacillales</taxon>
        <taxon>Paenibacillaceae</taxon>
        <taxon>Paenibacillus</taxon>
    </lineage>
</organism>
<dbReference type="OrthoDB" id="2614026at2"/>
<dbReference type="Proteomes" id="UP000246635">
    <property type="component" value="Unassembled WGS sequence"/>
</dbReference>
<name>A0A2V2YUB2_9BACL</name>
<keyword evidence="2" id="KW-1185">Reference proteome</keyword>